<dbReference type="InterPro" id="IPR009937">
    <property type="entry name" value="Phage_holin_3_6"/>
</dbReference>
<dbReference type="EMBL" id="CP060712">
    <property type="protein sequence ID" value="QNN48923.1"/>
    <property type="molecule type" value="Genomic_DNA"/>
</dbReference>
<name>A0A7G9QZZ8_9MICO</name>
<sequence>MSEGRPPTSAPVESASTGQLVARMSSDLSDLVRSEIQLAKAELQESVRHAGVGAGLFGTAGLIALYGVGALVATAVLALSLVLDAWLAALVVAAALFVAAGVAAVIGRRQVGRASPPVQRTVENVKADVDAVRHPATATDETGPDPTGGPR</sequence>
<proteinExistence type="predicted"/>
<evidence type="ECO:0000313" key="3">
    <source>
        <dbReference type="EMBL" id="QNN48923.1"/>
    </source>
</evidence>
<protein>
    <submittedName>
        <fullName evidence="3">Phage holin family protein</fullName>
    </submittedName>
</protein>
<dbReference type="Proteomes" id="UP000515976">
    <property type="component" value="Chromosome"/>
</dbReference>
<feature type="transmembrane region" description="Helical" evidence="2">
    <location>
        <begin position="85"/>
        <end position="106"/>
    </location>
</feature>
<dbReference type="AlphaFoldDB" id="A0A7G9QZZ8"/>
<gene>
    <name evidence="3" type="ORF">H9L10_11675</name>
</gene>
<feature type="region of interest" description="Disordered" evidence="1">
    <location>
        <begin position="129"/>
        <end position="151"/>
    </location>
</feature>
<organism evidence="3 4">
    <name type="scientific">Phycicoccus endophyticus</name>
    <dbReference type="NCBI Taxonomy" id="1690220"/>
    <lineage>
        <taxon>Bacteria</taxon>
        <taxon>Bacillati</taxon>
        <taxon>Actinomycetota</taxon>
        <taxon>Actinomycetes</taxon>
        <taxon>Micrococcales</taxon>
        <taxon>Intrasporangiaceae</taxon>
        <taxon>Phycicoccus</taxon>
    </lineage>
</organism>
<reference evidence="3 4" key="1">
    <citation type="submission" date="2020-08" db="EMBL/GenBank/DDBJ databases">
        <title>Genome sequence of Phycicoccus endophyticus JCM 31784T.</title>
        <authorList>
            <person name="Hyun D.-W."/>
            <person name="Bae J.-W."/>
        </authorList>
    </citation>
    <scope>NUCLEOTIDE SEQUENCE [LARGE SCALE GENOMIC DNA]</scope>
    <source>
        <strain evidence="3 4">JCM 31784</strain>
    </source>
</reference>
<dbReference type="KEGG" id="pei:H9L10_11675"/>
<feature type="transmembrane region" description="Helical" evidence="2">
    <location>
        <begin position="54"/>
        <end position="79"/>
    </location>
</feature>
<keyword evidence="4" id="KW-1185">Reference proteome</keyword>
<keyword evidence="2" id="KW-1133">Transmembrane helix</keyword>
<evidence type="ECO:0000256" key="2">
    <source>
        <dbReference type="SAM" id="Phobius"/>
    </source>
</evidence>
<accession>A0A7G9QZZ8</accession>
<dbReference type="Pfam" id="PF07332">
    <property type="entry name" value="Phage_holin_3_6"/>
    <property type="match status" value="1"/>
</dbReference>
<keyword evidence="2" id="KW-0812">Transmembrane</keyword>
<evidence type="ECO:0000256" key="1">
    <source>
        <dbReference type="SAM" id="MobiDB-lite"/>
    </source>
</evidence>
<keyword evidence="2" id="KW-0472">Membrane</keyword>
<dbReference type="RefSeq" id="WP_166104804.1">
    <property type="nucleotide sequence ID" value="NZ_BMMY01000010.1"/>
</dbReference>
<evidence type="ECO:0000313" key="4">
    <source>
        <dbReference type="Proteomes" id="UP000515976"/>
    </source>
</evidence>